<proteinExistence type="predicted"/>
<feature type="transmembrane region" description="Helical" evidence="6">
    <location>
        <begin position="511"/>
        <end position="538"/>
    </location>
</feature>
<evidence type="ECO:0000256" key="6">
    <source>
        <dbReference type="SAM" id="Phobius"/>
    </source>
</evidence>
<feature type="transmembrane region" description="Helical" evidence="6">
    <location>
        <begin position="545"/>
        <end position="564"/>
    </location>
</feature>
<evidence type="ECO:0000313" key="8">
    <source>
        <dbReference type="Proteomes" id="UP001165740"/>
    </source>
</evidence>
<dbReference type="Proteomes" id="UP001165740">
    <property type="component" value="Chromosome 2"/>
</dbReference>
<evidence type="ECO:0000313" key="9">
    <source>
        <dbReference type="RefSeq" id="XP_055877259.1"/>
    </source>
</evidence>
<feature type="transmembrane region" description="Helical" evidence="6">
    <location>
        <begin position="221"/>
        <end position="244"/>
    </location>
</feature>
<evidence type="ECO:0000256" key="2">
    <source>
        <dbReference type="ARBA" id="ARBA00022692"/>
    </source>
</evidence>
<feature type="transmembrane region" description="Helical" evidence="6">
    <location>
        <begin position="309"/>
        <end position="332"/>
    </location>
</feature>
<dbReference type="Pfam" id="PF00916">
    <property type="entry name" value="Sulfate_transp"/>
    <property type="match status" value="1"/>
</dbReference>
<dbReference type="OMA" id="LEYGMIA"/>
<dbReference type="InterPro" id="IPR036513">
    <property type="entry name" value="STAS_dom_sf"/>
</dbReference>
<protein>
    <submittedName>
        <fullName evidence="9">Sodium-independent sulfate anion transporter-like</fullName>
    </submittedName>
</protein>
<accession>A0A9W2ZQM4</accession>
<feature type="transmembrane region" description="Helical" evidence="6">
    <location>
        <begin position="193"/>
        <end position="214"/>
    </location>
</feature>
<feature type="transmembrane region" description="Helical" evidence="6">
    <location>
        <begin position="134"/>
        <end position="152"/>
    </location>
</feature>
<dbReference type="GO" id="GO:0055085">
    <property type="term" value="P:transmembrane transport"/>
    <property type="evidence" value="ECO:0007669"/>
    <property type="project" value="InterPro"/>
</dbReference>
<gene>
    <name evidence="9" type="primary">LOC106058918</name>
</gene>
<dbReference type="NCBIfam" id="TIGR00815">
    <property type="entry name" value="sulP"/>
    <property type="match status" value="1"/>
</dbReference>
<dbReference type="PANTHER" id="PTHR11814">
    <property type="entry name" value="SULFATE TRANSPORTER"/>
    <property type="match status" value="1"/>
</dbReference>
<dbReference type="GeneID" id="106058918"/>
<dbReference type="RefSeq" id="XP_055877259.1">
    <property type="nucleotide sequence ID" value="XM_056021284.1"/>
</dbReference>
<dbReference type="Gene3D" id="3.30.750.24">
    <property type="entry name" value="STAS domain"/>
    <property type="match status" value="1"/>
</dbReference>
<dbReference type="InterPro" id="IPR002645">
    <property type="entry name" value="STAS_dom"/>
</dbReference>
<feature type="transmembrane region" description="Helical" evidence="6">
    <location>
        <begin position="267"/>
        <end position="283"/>
    </location>
</feature>
<feature type="transmembrane region" description="Helical" evidence="6">
    <location>
        <begin position="412"/>
        <end position="431"/>
    </location>
</feature>
<keyword evidence="3 6" id="KW-1133">Transmembrane helix</keyword>
<keyword evidence="2 6" id="KW-0812">Transmembrane</keyword>
<dbReference type="GO" id="GO:0016020">
    <property type="term" value="C:membrane"/>
    <property type="evidence" value="ECO:0007669"/>
    <property type="project" value="UniProtKB-SubCell"/>
</dbReference>
<feature type="transmembrane region" description="Helical" evidence="6">
    <location>
        <begin position="110"/>
        <end position="128"/>
    </location>
</feature>
<dbReference type="InterPro" id="IPR001902">
    <property type="entry name" value="SLC26A/SulP_fam"/>
</dbReference>
<evidence type="ECO:0000256" key="1">
    <source>
        <dbReference type="ARBA" id="ARBA00004141"/>
    </source>
</evidence>
<feature type="transmembrane region" description="Helical" evidence="6">
    <location>
        <begin position="478"/>
        <end position="499"/>
    </location>
</feature>
<reference evidence="9" key="1">
    <citation type="submission" date="2025-08" db="UniProtKB">
        <authorList>
            <consortium name="RefSeq"/>
        </authorList>
    </citation>
    <scope>IDENTIFICATION</scope>
</reference>
<dbReference type="SUPFAM" id="SSF52091">
    <property type="entry name" value="SpoIIaa-like"/>
    <property type="match status" value="1"/>
</dbReference>
<dbReference type="InterPro" id="IPR011547">
    <property type="entry name" value="SLC26A/SulP_dom"/>
</dbReference>
<comment type="subcellular location">
    <subcellularLocation>
        <location evidence="1">Membrane</location>
        <topology evidence="1">Multi-pass membrane protein</topology>
    </subcellularLocation>
</comment>
<keyword evidence="4 6" id="KW-0472">Membrane</keyword>
<evidence type="ECO:0000259" key="7">
    <source>
        <dbReference type="PROSITE" id="PS50801"/>
    </source>
</evidence>
<dbReference type="OrthoDB" id="288203at2759"/>
<dbReference type="CDD" id="cd07042">
    <property type="entry name" value="STAS_SulP_like_sulfate_transporter"/>
    <property type="match status" value="1"/>
</dbReference>
<keyword evidence="8" id="KW-1185">Reference proteome</keyword>
<sequence>MPGDNGSLRRRHENGDPSTNGNIGELEAPSLQLDHAHDQTRDPSYATEQGTTEPEHSENFDVDYGAPKGPLKQQIVKFCRKTFTVQNFLNKFPIIKWLPKYRCQDFQGDIIAGLTVGLTVIPQGLAYAQVANLPAQYGLYSAFVGCFVYCILGSAKDITMGPTAILSLMTASFGTANAPVLPSGERDPTMTTVLTLLSGIIELVMGFFKLGILVNFISYPVIYAFTSAAAITIAAGQVKTLLGLKNVPSDFLPMVYETCRKLPETKIWDMTMGLSSLLVLILLKKLRGFKFKSDEHNPLVTWKRVVTKALWLISISANVLVVIATSGVVAILEYHGLKNKISVTGTIKAGMPDFTPPKFAINKGNITMSSTELLTNLGAGLGIVPLLSIIETMAIGKAFARINNYKLDPTQELIAIGSANILSSFVSSYPITGSFSRTAVNSQCGVRTPLGGIWTGGLVILALCVLTPWFYYIPKSALAAVIISAVIQMVEYHVVIQLWKANKLDLIPFFITFVCSLIVGIEYGILIGIGFSILMLLYPTARPRITYLTLSSFLVVTPMQGLYFPACEYLEIQAMERALEEDKIQYIVLDLQHIADVDYTGMNSLRTLANDCQRKKMKLILANGRPHVNKQVKHAEIKNIVLVRTVKTALAHFGHRGTQENSTSVTVTSDITRL</sequence>
<evidence type="ECO:0000256" key="5">
    <source>
        <dbReference type="SAM" id="MobiDB-lite"/>
    </source>
</evidence>
<feature type="transmembrane region" description="Helical" evidence="6">
    <location>
        <begin position="164"/>
        <end position="181"/>
    </location>
</feature>
<dbReference type="AlphaFoldDB" id="A0A9W2ZQM4"/>
<feature type="domain" description="STAS" evidence="7">
    <location>
        <begin position="573"/>
        <end position="641"/>
    </location>
</feature>
<evidence type="ECO:0000256" key="3">
    <source>
        <dbReference type="ARBA" id="ARBA00022989"/>
    </source>
</evidence>
<evidence type="ECO:0000256" key="4">
    <source>
        <dbReference type="ARBA" id="ARBA00023136"/>
    </source>
</evidence>
<feature type="transmembrane region" description="Helical" evidence="6">
    <location>
        <begin position="377"/>
        <end position="400"/>
    </location>
</feature>
<dbReference type="Pfam" id="PF01740">
    <property type="entry name" value="STAS"/>
    <property type="match status" value="1"/>
</dbReference>
<dbReference type="PROSITE" id="PS50801">
    <property type="entry name" value="STAS"/>
    <property type="match status" value="1"/>
</dbReference>
<feature type="region of interest" description="Disordered" evidence="5">
    <location>
        <begin position="1"/>
        <end position="61"/>
    </location>
</feature>
<feature type="transmembrane region" description="Helical" evidence="6">
    <location>
        <begin position="451"/>
        <end position="471"/>
    </location>
</feature>
<organism evidence="8 9">
    <name type="scientific">Biomphalaria glabrata</name>
    <name type="common">Bloodfluke planorb</name>
    <name type="synonym">Freshwater snail</name>
    <dbReference type="NCBI Taxonomy" id="6526"/>
    <lineage>
        <taxon>Eukaryota</taxon>
        <taxon>Metazoa</taxon>
        <taxon>Spiralia</taxon>
        <taxon>Lophotrochozoa</taxon>
        <taxon>Mollusca</taxon>
        <taxon>Gastropoda</taxon>
        <taxon>Heterobranchia</taxon>
        <taxon>Euthyneura</taxon>
        <taxon>Panpulmonata</taxon>
        <taxon>Hygrophila</taxon>
        <taxon>Lymnaeoidea</taxon>
        <taxon>Planorbidae</taxon>
        <taxon>Biomphalaria</taxon>
    </lineage>
</organism>
<name>A0A9W2ZQM4_BIOGL</name>